<proteinExistence type="predicted"/>
<feature type="region of interest" description="Disordered" evidence="1">
    <location>
        <begin position="23"/>
        <end position="61"/>
    </location>
</feature>
<dbReference type="Proteomes" id="UP001454036">
    <property type="component" value="Unassembled WGS sequence"/>
</dbReference>
<keyword evidence="3" id="KW-1185">Reference proteome</keyword>
<feature type="compositionally biased region" description="Low complexity" evidence="1">
    <location>
        <begin position="23"/>
        <end position="49"/>
    </location>
</feature>
<accession>A0AAV3NVS7</accession>
<evidence type="ECO:0000313" key="3">
    <source>
        <dbReference type="Proteomes" id="UP001454036"/>
    </source>
</evidence>
<dbReference type="AlphaFoldDB" id="A0AAV3NVS7"/>
<evidence type="ECO:0000256" key="1">
    <source>
        <dbReference type="SAM" id="MobiDB-lite"/>
    </source>
</evidence>
<dbReference type="GO" id="GO:0006355">
    <property type="term" value="P:regulation of DNA-templated transcription"/>
    <property type="evidence" value="ECO:0007669"/>
    <property type="project" value="TreeGrafter"/>
</dbReference>
<dbReference type="GO" id="GO:0005634">
    <property type="term" value="C:nucleus"/>
    <property type="evidence" value="ECO:0007669"/>
    <property type="project" value="TreeGrafter"/>
</dbReference>
<dbReference type="InterPro" id="IPR052453">
    <property type="entry name" value="CONSTANS-like_ZF"/>
</dbReference>
<reference evidence="2 3" key="1">
    <citation type="submission" date="2024-01" db="EMBL/GenBank/DDBJ databases">
        <title>The complete chloroplast genome sequence of Lithospermum erythrorhizon: insights into the phylogenetic relationship among Boraginaceae species and the maternal lineages of purple gromwells.</title>
        <authorList>
            <person name="Okada T."/>
            <person name="Watanabe K."/>
        </authorList>
    </citation>
    <scope>NUCLEOTIDE SEQUENCE [LARGE SCALE GENOMIC DNA]</scope>
</reference>
<feature type="compositionally biased region" description="Basic residues" evidence="1">
    <location>
        <begin position="50"/>
        <end position="59"/>
    </location>
</feature>
<dbReference type="PANTHER" id="PTHR31874">
    <property type="entry name" value="CCT MOTIF FAMILY PROTEIN, EXPRESSED"/>
    <property type="match status" value="1"/>
</dbReference>
<comment type="caution">
    <text evidence="2">The sequence shown here is derived from an EMBL/GenBank/DDBJ whole genome shotgun (WGS) entry which is preliminary data.</text>
</comment>
<evidence type="ECO:0000313" key="2">
    <source>
        <dbReference type="EMBL" id="GAA0143445.1"/>
    </source>
</evidence>
<dbReference type="PANTHER" id="PTHR31874:SF10">
    <property type="entry name" value="PROTEIN CHLOROPLAST IMPORT APPARATUS 2"/>
    <property type="match status" value="1"/>
</dbReference>
<sequence>MSSCLSGGGRAYRLDLDLIRSPSTSWTSYSSSPSSTLSESSNSPVTITTRKPRTPRKRPNQTYNEAAAILSTAYPKIFSHKQLTKPGKFTNTFAYEVEDLLLPFQVQALENSGFLIHPPSSEKPNISNESKVVNSCERPCQSPGEINSSDNFLDLGDEFREDFDAESILDEEVEEGIDSIMGDIPQNNNESMEESKNGHFYTTQMMNMNTCYGYPVGMGHYSNFIDNYGHGLRRDAFRNANDHFNWCGFSSVNVTDISPQFNKTTSDKKKKKKVEKIVELKNLGKGNLSGLREAKGKNILVKKESKTEDEEEDNEEIIIPKPNVGLLLKLDYDVILNAWSDKSTPLPEELLNSEGSANDVQVRFLNY</sequence>
<dbReference type="EMBL" id="BAABME010000518">
    <property type="protein sequence ID" value="GAA0143445.1"/>
    <property type="molecule type" value="Genomic_DNA"/>
</dbReference>
<gene>
    <name evidence="2" type="ORF">LIER_04128</name>
</gene>
<protein>
    <submittedName>
        <fullName evidence="2">Uncharacterized protein</fullName>
    </submittedName>
</protein>
<organism evidence="2 3">
    <name type="scientific">Lithospermum erythrorhizon</name>
    <name type="common">Purple gromwell</name>
    <name type="synonym">Lithospermum officinale var. erythrorhizon</name>
    <dbReference type="NCBI Taxonomy" id="34254"/>
    <lineage>
        <taxon>Eukaryota</taxon>
        <taxon>Viridiplantae</taxon>
        <taxon>Streptophyta</taxon>
        <taxon>Embryophyta</taxon>
        <taxon>Tracheophyta</taxon>
        <taxon>Spermatophyta</taxon>
        <taxon>Magnoliopsida</taxon>
        <taxon>eudicotyledons</taxon>
        <taxon>Gunneridae</taxon>
        <taxon>Pentapetalae</taxon>
        <taxon>asterids</taxon>
        <taxon>lamiids</taxon>
        <taxon>Boraginales</taxon>
        <taxon>Boraginaceae</taxon>
        <taxon>Boraginoideae</taxon>
        <taxon>Lithospermeae</taxon>
        <taxon>Lithospermum</taxon>
    </lineage>
</organism>
<name>A0AAV3NVS7_LITER</name>